<dbReference type="Proteomes" id="UP000224607">
    <property type="component" value="Unassembled WGS sequence"/>
</dbReference>
<keyword evidence="5" id="KW-1185">Reference proteome</keyword>
<reference evidence="3" key="1">
    <citation type="submission" date="2016-10" db="EMBL/GenBank/DDBJ databases">
        <authorList>
            <person name="de Groot N.N."/>
        </authorList>
    </citation>
    <scope>NUCLEOTIDE SEQUENCE [LARGE SCALE GENOMIC DNA]</scope>
    <source>
        <strain evidence="3">DSM 17908</strain>
    </source>
</reference>
<reference evidence="4" key="2">
    <citation type="submission" date="2016-10" db="EMBL/GenBank/DDBJ databases">
        <authorList>
            <person name="Varghese N."/>
            <person name="Submissions S."/>
        </authorList>
    </citation>
    <scope>NUCLEOTIDE SEQUENCE [LARGE SCALE GENOMIC DNA]</scope>
    <source>
        <strain evidence="4">DSM 17908</strain>
    </source>
</reference>
<accession>A0A1I3TXQ0</accession>
<protein>
    <submittedName>
        <fullName evidence="3">Transposase DDE domain-containing protein</fullName>
    </submittedName>
</protein>
<dbReference type="GO" id="GO:0004803">
    <property type="term" value="F:transposase activity"/>
    <property type="evidence" value="ECO:0007669"/>
    <property type="project" value="InterPro"/>
</dbReference>
<dbReference type="GO" id="GO:0003677">
    <property type="term" value="F:DNA binding"/>
    <property type="evidence" value="ECO:0007669"/>
    <property type="project" value="InterPro"/>
</dbReference>
<dbReference type="EMBL" id="NITY01000009">
    <property type="protein sequence ID" value="PHM39559.1"/>
    <property type="molecule type" value="Genomic_DNA"/>
</dbReference>
<evidence type="ECO:0000313" key="2">
    <source>
        <dbReference type="EMBL" id="PHM39559.1"/>
    </source>
</evidence>
<gene>
    <name evidence="3" type="ORF">SAMN05421680_11567</name>
    <name evidence="2" type="ORF">Xmau_02563</name>
</gene>
<dbReference type="AlphaFoldDB" id="A0A1I3TXQ0"/>
<evidence type="ECO:0000313" key="5">
    <source>
        <dbReference type="Proteomes" id="UP000224607"/>
    </source>
</evidence>
<dbReference type="STRING" id="351675.SAMN05421680_11567"/>
<sequence>MTPLLALISHLNPTQFQQCFIQWLQSVSEQTKGEIIAIDGKMLRGSCDRNNRRSTIHMVSAFTTQNGVVMGQLKTDKKSNEITAIPKLINLLDIKGCLVSIDAMGCQTKIAECVIQQEGNNLLAVKGNQETLYRAVKQALSSQVSAGQQY</sequence>
<name>A0A1I3TXQ0_9GAMM</name>
<evidence type="ECO:0000259" key="1">
    <source>
        <dbReference type="Pfam" id="PF01609"/>
    </source>
</evidence>
<dbReference type="InterPro" id="IPR047647">
    <property type="entry name" value="ISAs1_transpos"/>
</dbReference>
<dbReference type="GO" id="GO:0006313">
    <property type="term" value="P:DNA transposition"/>
    <property type="evidence" value="ECO:0007669"/>
    <property type="project" value="InterPro"/>
</dbReference>
<dbReference type="InterPro" id="IPR051698">
    <property type="entry name" value="Transposase_11-like"/>
</dbReference>
<dbReference type="Pfam" id="PF01609">
    <property type="entry name" value="DDE_Tnp_1"/>
    <property type="match status" value="1"/>
</dbReference>
<dbReference type="EMBL" id="FORG01000015">
    <property type="protein sequence ID" value="SFJ75422.1"/>
    <property type="molecule type" value="Genomic_DNA"/>
</dbReference>
<proteinExistence type="predicted"/>
<dbReference type="InterPro" id="IPR002559">
    <property type="entry name" value="Transposase_11"/>
</dbReference>
<dbReference type="Proteomes" id="UP000198919">
    <property type="component" value="Unassembled WGS sequence"/>
</dbReference>
<reference evidence="2 5" key="3">
    <citation type="journal article" date="2017" name="Nat. Microbiol.">
        <title>Natural product diversity associated with the nematode symbionts Photorhabdus and Xenorhabdus.</title>
        <authorList>
            <person name="Tobias N.J."/>
            <person name="Wolff H."/>
            <person name="Djahanschiri B."/>
            <person name="Grundmann F."/>
            <person name="Kronenwerth M."/>
            <person name="Shi Y.M."/>
            <person name="Simonyi S."/>
            <person name="Grun P."/>
            <person name="Shapiro-Ilan D."/>
            <person name="Pidot S.J."/>
            <person name="Stinear T.P."/>
            <person name="Ebersberger I."/>
            <person name="Bode H.B."/>
        </authorList>
    </citation>
    <scope>NUCLEOTIDE SEQUENCE [LARGE SCALE GENOMIC DNA]</scope>
    <source>
        <strain evidence="2 5">DSM 17908</strain>
    </source>
</reference>
<dbReference type="NCBIfam" id="NF033564">
    <property type="entry name" value="transpos_ISAs1"/>
    <property type="match status" value="1"/>
</dbReference>
<evidence type="ECO:0000313" key="3">
    <source>
        <dbReference type="EMBL" id="SFJ75422.1"/>
    </source>
</evidence>
<evidence type="ECO:0000313" key="4">
    <source>
        <dbReference type="Proteomes" id="UP000198919"/>
    </source>
</evidence>
<dbReference type="PANTHER" id="PTHR30298:SF0">
    <property type="entry name" value="PROTEIN YBFL-RELATED"/>
    <property type="match status" value="1"/>
</dbReference>
<dbReference type="PANTHER" id="PTHR30298">
    <property type="entry name" value="H REPEAT-ASSOCIATED PREDICTED TRANSPOSASE"/>
    <property type="match status" value="1"/>
</dbReference>
<organism evidence="3 4">
    <name type="scientific">Xenorhabdus mauleonii</name>
    <dbReference type="NCBI Taxonomy" id="351675"/>
    <lineage>
        <taxon>Bacteria</taxon>
        <taxon>Pseudomonadati</taxon>
        <taxon>Pseudomonadota</taxon>
        <taxon>Gammaproteobacteria</taxon>
        <taxon>Enterobacterales</taxon>
        <taxon>Morganellaceae</taxon>
        <taxon>Xenorhabdus</taxon>
    </lineage>
</organism>
<feature type="domain" description="Transposase IS4-like" evidence="1">
    <location>
        <begin position="32"/>
        <end position="134"/>
    </location>
</feature>